<name>A0A4R3LHV3_9GAMM</name>
<reference evidence="6 7" key="1">
    <citation type="submission" date="2019-03" db="EMBL/GenBank/DDBJ databases">
        <title>Genomic Encyclopedia of Type Strains, Phase IV (KMG-IV): sequencing the most valuable type-strain genomes for metagenomic binning, comparative biology and taxonomic classification.</title>
        <authorList>
            <person name="Goeker M."/>
        </authorList>
    </citation>
    <scope>NUCLEOTIDE SEQUENCE [LARGE SCALE GENOMIC DNA]</scope>
    <source>
        <strain evidence="6 7">DSM 21944</strain>
    </source>
</reference>
<dbReference type="EMBL" id="SMAF01000006">
    <property type="protein sequence ID" value="TCS99240.1"/>
    <property type="molecule type" value="Genomic_DNA"/>
</dbReference>
<evidence type="ECO:0000259" key="5">
    <source>
        <dbReference type="Pfam" id="PF08386"/>
    </source>
</evidence>
<feature type="transmembrane region" description="Helical" evidence="2">
    <location>
        <begin position="647"/>
        <end position="666"/>
    </location>
</feature>
<gene>
    <name evidence="6" type="ORF">EDC25_10678</name>
</gene>
<evidence type="ECO:0000256" key="1">
    <source>
        <dbReference type="ARBA" id="ARBA00021843"/>
    </source>
</evidence>
<dbReference type="Gene3D" id="3.40.50.1820">
    <property type="entry name" value="alpha/beta hydrolase"/>
    <property type="match status" value="1"/>
</dbReference>
<dbReference type="AlphaFoldDB" id="A0A4R3LHV3"/>
<dbReference type="GO" id="GO:0004177">
    <property type="term" value="F:aminopeptidase activity"/>
    <property type="evidence" value="ECO:0007669"/>
    <property type="project" value="UniProtKB-EC"/>
</dbReference>
<feature type="transmembrane region" description="Helical" evidence="2">
    <location>
        <begin position="566"/>
        <end position="590"/>
    </location>
</feature>
<evidence type="ECO:0000313" key="6">
    <source>
        <dbReference type="EMBL" id="TCS99240.1"/>
    </source>
</evidence>
<dbReference type="SUPFAM" id="SSF53474">
    <property type="entry name" value="alpha/beta-Hydrolases"/>
    <property type="match status" value="1"/>
</dbReference>
<feature type="domain" description="Peptidase S33 tripeptidyl aminopeptidase-like C-terminal" evidence="5">
    <location>
        <begin position="438"/>
        <end position="528"/>
    </location>
</feature>
<dbReference type="PANTHER" id="PTHR43722:SF1">
    <property type="entry name" value="PROLINE IMINOPEPTIDASE"/>
    <property type="match status" value="1"/>
</dbReference>
<organism evidence="6 7">
    <name type="scientific">Pseudofulvimonas gallinarii</name>
    <dbReference type="NCBI Taxonomy" id="634155"/>
    <lineage>
        <taxon>Bacteria</taxon>
        <taxon>Pseudomonadati</taxon>
        <taxon>Pseudomonadota</taxon>
        <taxon>Gammaproteobacteria</taxon>
        <taxon>Lysobacterales</taxon>
        <taxon>Rhodanobacteraceae</taxon>
        <taxon>Pseudofulvimonas</taxon>
    </lineage>
</organism>
<feature type="transmembrane region" description="Helical" evidence="2">
    <location>
        <begin position="602"/>
        <end position="627"/>
    </location>
</feature>
<comment type="caution">
    <text evidence="6">The sequence shown here is derived from an EMBL/GenBank/DDBJ whole genome shotgun (WGS) entry which is preliminary data.</text>
</comment>
<feature type="transmembrane region" description="Helical" evidence="2">
    <location>
        <begin position="678"/>
        <end position="697"/>
    </location>
</feature>
<dbReference type="InterPro" id="IPR005944">
    <property type="entry name" value="Pro_iminopeptidase"/>
</dbReference>
<keyword evidence="2" id="KW-1133">Transmembrane helix</keyword>
<dbReference type="GO" id="GO:0006508">
    <property type="term" value="P:proteolysis"/>
    <property type="evidence" value="ECO:0007669"/>
    <property type="project" value="InterPro"/>
</dbReference>
<evidence type="ECO:0000256" key="2">
    <source>
        <dbReference type="SAM" id="Phobius"/>
    </source>
</evidence>
<accession>A0A4R3LHV3</accession>
<feature type="domain" description="AB hydrolase-1" evidence="4">
    <location>
        <begin position="124"/>
        <end position="297"/>
    </location>
</feature>
<dbReference type="Proteomes" id="UP000294599">
    <property type="component" value="Unassembled WGS sequence"/>
</dbReference>
<dbReference type="InterPro" id="IPR000073">
    <property type="entry name" value="AB_hydrolase_1"/>
</dbReference>
<proteinExistence type="predicted"/>
<keyword evidence="2" id="KW-0812">Transmembrane</keyword>
<sequence>MRASFILILAGLLHHGLATAQEPDSTATPAGPMVIAPAQLTGAEAPFTPAPAAMEWLRRPTPDTVVCPFRGVIEYEPGAIECGLIQVPENREVAGSRSIELHYVRILATGKDADGNAVEKRDDPVVYLTGGPGMGAEYYVGKLKDHGIVAQRDLYILEQRGIGASTRFCPFFNVRNRADQVHEKFTDHQRNVFAHARACVDLARGQGIDLRGYNTFENARDVRALRQALGFERWNVWGISYGSVLAQAYAKVDPDGIKALAIDGIVPLDIGDLMRVASWYQRDLDRLAAACGGQPACAEAYPDQPRRYLAAIRSMLDEPVGLTVRPNETWPTGRAFLFADIVAGIPFSLLYDDKAHPAIPAVIDGLTRAVETRDQRLFRALALADSMEQVESRFGAGMSLAIRCQDGYVDGLVEVAEDERRKHPELAQAMLGEDALFVEMAEACAAAGLPTRDAADYAPLQTTLPVVVTNGAWDPVTPTPLAEYIMPGLGNGRLLEFPHAGHGATRSAKCGGRFLNRYFDDPGAPLDEACASEAKAATYVAPYFATGAFAKLVAQAAEDRKALAPYGVWIGTSLLVLVTGLLSLVFGWLGRIIDRAPRRPGTILRWLAGLTALAGTLHAAGLAVAASVSFKMTPVFLLFGMVGWARWFAWLGPVAGVLGVLTLLWAVFGSVAGPARRIAATLVALAAIGLAIFGWLWDLWPL</sequence>
<feature type="signal peptide" evidence="3">
    <location>
        <begin position="1"/>
        <end position="20"/>
    </location>
</feature>
<dbReference type="GO" id="GO:0005737">
    <property type="term" value="C:cytoplasm"/>
    <property type="evidence" value="ECO:0007669"/>
    <property type="project" value="InterPro"/>
</dbReference>
<evidence type="ECO:0000259" key="4">
    <source>
        <dbReference type="Pfam" id="PF00561"/>
    </source>
</evidence>
<dbReference type="Pfam" id="PF00561">
    <property type="entry name" value="Abhydrolase_1"/>
    <property type="match status" value="1"/>
</dbReference>
<dbReference type="InterPro" id="IPR013595">
    <property type="entry name" value="Pept_S33_TAP-like_C"/>
</dbReference>
<evidence type="ECO:0000256" key="3">
    <source>
        <dbReference type="SAM" id="SignalP"/>
    </source>
</evidence>
<dbReference type="InterPro" id="IPR029058">
    <property type="entry name" value="AB_hydrolase_fold"/>
</dbReference>
<feature type="chain" id="PRO_5020834188" description="Proline iminopeptidase" evidence="3">
    <location>
        <begin position="21"/>
        <end position="702"/>
    </location>
</feature>
<protein>
    <recommendedName>
        <fullName evidence="1">Proline iminopeptidase</fullName>
    </recommendedName>
</protein>
<evidence type="ECO:0000313" key="7">
    <source>
        <dbReference type="Proteomes" id="UP000294599"/>
    </source>
</evidence>
<dbReference type="Pfam" id="PF08386">
    <property type="entry name" value="Abhydrolase_4"/>
    <property type="match status" value="1"/>
</dbReference>
<keyword evidence="3" id="KW-0732">Signal</keyword>
<keyword evidence="7" id="KW-1185">Reference proteome</keyword>
<keyword evidence="2" id="KW-0472">Membrane</keyword>
<dbReference type="RefSeq" id="WP_164484031.1">
    <property type="nucleotide sequence ID" value="NZ_JBHLWF010000031.1"/>
</dbReference>
<dbReference type="PANTHER" id="PTHR43722">
    <property type="entry name" value="PROLINE IMINOPEPTIDASE"/>
    <property type="match status" value="1"/>
</dbReference>